<protein>
    <recommendedName>
        <fullName evidence="3">Zn(2)-C6 fungal-type domain-containing protein</fullName>
    </recommendedName>
</protein>
<dbReference type="PROSITE" id="PS50048">
    <property type="entry name" value="ZN2_CY6_FUNGAL_2"/>
    <property type="match status" value="1"/>
</dbReference>
<comment type="caution">
    <text evidence="4">The sequence shown here is derived from an EMBL/GenBank/DDBJ whole genome shotgun (WGS) entry which is preliminary data.</text>
</comment>
<dbReference type="PROSITE" id="PS00463">
    <property type="entry name" value="ZN2_CY6_FUNGAL_1"/>
    <property type="match status" value="1"/>
</dbReference>
<keyword evidence="5" id="KW-1185">Reference proteome</keyword>
<dbReference type="InterPro" id="IPR021858">
    <property type="entry name" value="Fun_TF"/>
</dbReference>
<name>A0A9P4QBI6_9PEZI</name>
<dbReference type="PANTHER" id="PTHR47784">
    <property type="entry name" value="STEROL UPTAKE CONTROL PROTEIN 2"/>
    <property type="match status" value="1"/>
</dbReference>
<sequence>MAMNKNEKGSTPPPGLYPRQKRVHKKSRNGCVNCKRRKVKCDERIPYCNTCSVRGIKCTYARSFTLIEKAMYSAILPSLSMKAIEDQASSAYFLPAHRVPDPHLWQHYLEHTSNTLTSGMDGSSGAKLWKSTVPAIAFSDPSVSHAVMALSALCLSSSNETAAGLQFDSDATADFHYYRALKHLQRSVQDLGQNNADEVLASTLVLIPCSLAWAQKRNVFGPKSEWLCHLRGFRTLAEVINDSARDEHQQSRLISLQTGPDVLRMLAIDGLFTGRKSSLLSSRVASLRSSITKSGKGAIEKLWMAIASSKYHHGPAQESYSATVSKLVSTMDQLLNHPASDDFQIIFDWAIQIPAKFVELMTSGDHLALAITAYWLVLTLLLDELWFTNDFGAFRLNKVFTILERDKSTFLVLLDWPREILLESQVSFEQVMPAKA</sequence>
<dbReference type="Pfam" id="PF00172">
    <property type="entry name" value="Zn_clus"/>
    <property type="match status" value="1"/>
</dbReference>
<dbReference type="Gene3D" id="4.10.240.10">
    <property type="entry name" value="Zn(2)-C6 fungal-type DNA-binding domain"/>
    <property type="match status" value="1"/>
</dbReference>
<dbReference type="InterPro" id="IPR053157">
    <property type="entry name" value="Sterol_Uptake_Regulator"/>
</dbReference>
<dbReference type="AlphaFoldDB" id="A0A9P4QBI6"/>
<feature type="region of interest" description="Disordered" evidence="2">
    <location>
        <begin position="1"/>
        <end position="24"/>
    </location>
</feature>
<reference evidence="4" key="1">
    <citation type="journal article" date="2020" name="Stud. Mycol.">
        <title>101 Dothideomycetes genomes: a test case for predicting lifestyles and emergence of pathogens.</title>
        <authorList>
            <person name="Haridas S."/>
            <person name="Albert R."/>
            <person name="Binder M."/>
            <person name="Bloem J."/>
            <person name="Labutti K."/>
            <person name="Salamov A."/>
            <person name="Andreopoulos B."/>
            <person name="Baker S."/>
            <person name="Barry K."/>
            <person name="Bills G."/>
            <person name="Bluhm B."/>
            <person name="Cannon C."/>
            <person name="Castanera R."/>
            <person name="Culley D."/>
            <person name="Daum C."/>
            <person name="Ezra D."/>
            <person name="Gonzalez J."/>
            <person name="Henrissat B."/>
            <person name="Kuo A."/>
            <person name="Liang C."/>
            <person name="Lipzen A."/>
            <person name="Lutzoni F."/>
            <person name="Magnuson J."/>
            <person name="Mondo S."/>
            <person name="Nolan M."/>
            <person name="Ohm R."/>
            <person name="Pangilinan J."/>
            <person name="Park H.-J."/>
            <person name="Ramirez L."/>
            <person name="Alfaro M."/>
            <person name="Sun H."/>
            <person name="Tritt A."/>
            <person name="Yoshinaga Y."/>
            <person name="Zwiers L.-H."/>
            <person name="Turgeon B."/>
            <person name="Goodwin S."/>
            <person name="Spatafora J."/>
            <person name="Crous P."/>
            <person name="Grigoriev I."/>
        </authorList>
    </citation>
    <scope>NUCLEOTIDE SEQUENCE</scope>
    <source>
        <strain evidence="4">CBS 116435</strain>
    </source>
</reference>
<evidence type="ECO:0000313" key="4">
    <source>
        <dbReference type="EMBL" id="KAF2721642.1"/>
    </source>
</evidence>
<evidence type="ECO:0000256" key="1">
    <source>
        <dbReference type="ARBA" id="ARBA00023242"/>
    </source>
</evidence>
<dbReference type="SUPFAM" id="SSF57701">
    <property type="entry name" value="Zn2/Cys6 DNA-binding domain"/>
    <property type="match status" value="1"/>
</dbReference>
<keyword evidence="1" id="KW-0539">Nucleus</keyword>
<dbReference type="Proteomes" id="UP000799441">
    <property type="component" value="Unassembled WGS sequence"/>
</dbReference>
<evidence type="ECO:0000313" key="5">
    <source>
        <dbReference type="Proteomes" id="UP000799441"/>
    </source>
</evidence>
<gene>
    <name evidence="4" type="ORF">K431DRAFT_312481</name>
</gene>
<dbReference type="SMART" id="SM00066">
    <property type="entry name" value="GAL4"/>
    <property type="match status" value="1"/>
</dbReference>
<dbReference type="InterPro" id="IPR036864">
    <property type="entry name" value="Zn2-C6_fun-type_DNA-bd_sf"/>
</dbReference>
<dbReference type="GO" id="GO:0008270">
    <property type="term" value="F:zinc ion binding"/>
    <property type="evidence" value="ECO:0007669"/>
    <property type="project" value="InterPro"/>
</dbReference>
<dbReference type="EMBL" id="MU003789">
    <property type="protein sequence ID" value="KAF2721642.1"/>
    <property type="molecule type" value="Genomic_DNA"/>
</dbReference>
<dbReference type="Pfam" id="PF11951">
    <property type="entry name" value="Fungal_trans_2"/>
    <property type="match status" value="1"/>
</dbReference>
<dbReference type="PANTHER" id="PTHR47784:SF5">
    <property type="entry name" value="STEROL UPTAKE CONTROL PROTEIN 2"/>
    <property type="match status" value="1"/>
</dbReference>
<feature type="domain" description="Zn(2)-C6 fungal-type" evidence="3">
    <location>
        <begin position="30"/>
        <end position="60"/>
    </location>
</feature>
<dbReference type="CDD" id="cd00067">
    <property type="entry name" value="GAL4"/>
    <property type="match status" value="1"/>
</dbReference>
<dbReference type="OrthoDB" id="416217at2759"/>
<dbReference type="InterPro" id="IPR001138">
    <property type="entry name" value="Zn2Cys6_DnaBD"/>
</dbReference>
<dbReference type="GO" id="GO:0001228">
    <property type="term" value="F:DNA-binding transcription activator activity, RNA polymerase II-specific"/>
    <property type="evidence" value="ECO:0007669"/>
    <property type="project" value="TreeGrafter"/>
</dbReference>
<proteinExistence type="predicted"/>
<evidence type="ECO:0000256" key="2">
    <source>
        <dbReference type="SAM" id="MobiDB-lite"/>
    </source>
</evidence>
<evidence type="ECO:0000259" key="3">
    <source>
        <dbReference type="PROSITE" id="PS50048"/>
    </source>
</evidence>
<accession>A0A9P4QBI6</accession>
<organism evidence="4 5">
    <name type="scientific">Polychaeton citri CBS 116435</name>
    <dbReference type="NCBI Taxonomy" id="1314669"/>
    <lineage>
        <taxon>Eukaryota</taxon>
        <taxon>Fungi</taxon>
        <taxon>Dikarya</taxon>
        <taxon>Ascomycota</taxon>
        <taxon>Pezizomycotina</taxon>
        <taxon>Dothideomycetes</taxon>
        <taxon>Dothideomycetidae</taxon>
        <taxon>Capnodiales</taxon>
        <taxon>Capnodiaceae</taxon>
        <taxon>Polychaeton</taxon>
    </lineage>
</organism>